<accession>A0AAD8WHD5</accession>
<keyword evidence="1" id="KW-0862">Zinc</keyword>
<dbReference type="InterPro" id="IPR001878">
    <property type="entry name" value="Znf_CCHC"/>
</dbReference>
<keyword evidence="1" id="KW-0479">Metal-binding</keyword>
<dbReference type="InterPro" id="IPR005162">
    <property type="entry name" value="Retrotrans_gag_dom"/>
</dbReference>
<organism evidence="4 5">
    <name type="scientific">Lolium multiflorum</name>
    <name type="common">Italian ryegrass</name>
    <name type="synonym">Lolium perenne subsp. multiflorum</name>
    <dbReference type="NCBI Taxonomy" id="4521"/>
    <lineage>
        <taxon>Eukaryota</taxon>
        <taxon>Viridiplantae</taxon>
        <taxon>Streptophyta</taxon>
        <taxon>Embryophyta</taxon>
        <taxon>Tracheophyta</taxon>
        <taxon>Spermatophyta</taxon>
        <taxon>Magnoliopsida</taxon>
        <taxon>Liliopsida</taxon>
        <taxon>Poales</taxon>
        <taxon>Poaceae</taxon>
        <taxon>BOP clade</taxon>
        <taxon>Pooideae</taxon>
        <taxon>Poodae</taxon>
        <taxon>Poeae</taxon>
        <taxon>Poeae Chloroplast Group 2 (Poeae type)</taxon>
        <taxon>Loliodinae</taxon>
        <taxon>Loliinae</taxon>
        <taxon>Lolium</taxon>
    </lineage>
</organism>
<gene>
    <name evidence="4" type="ORF">QYE76_049970</name>
</gene>
<dbReference type="Pfam" id="PF00098">
    <property type="entry name" value="zf-CCHC"/>
    <property type="match status" value="1"/>
</dbReference>
<dbReference type="AlphaFoldDB" id="A0AAD8WHD5"/>
<comment type="caution">
    <text evidence="4">The sequence shown here is derived from an EMBL/GenBank/DDBJ whole genome shotgun (WGS) entry which is preliminary data.</text>
</comment>
<sequence length="455" mass="51586">MMQMLQMMMEDREATRAERQANLAALQQIAQNNQGHGNHDHPGSKLKNFQNTNPPMFSKTEEPLDADDWLQTMENNLEVAGVEAAEKVLFATHYLSGPARAWWTSARAMNAGQMMNWEDFKLKFSKYHVPQGLIKKMRDEFRELKQGRMSVVEYRDRFLTLSRYAPDETDTNEKRKERFLNGLHDEMQTVLVNIPFADLEALVDSAIQMEGKLHQANENRKRRMMNQSGPHHTQKHRNNSTGGFTPRYNKPPAQNYRPNYSNNNGGPQSPTGSNTVPINPKDKSTVNCYECGVVGHFSNECPKKLARIAANTAAPAQQQRRFAGRRNQNNNNGRLYHMTATEAHEAPQTMPTLHLHVLDVPPPLLDQPLPSLGQTDAYTRQQLPRRAERPCATDAHGDAPSAPSITSPVDQRSLDLSFRCSFPSTSETQWTRPLARRRPVVVVTVNVRRLGFARA</sequence>
<dbReference type="EMBL" id="JAUUTY010000003">
    <property type="protein sequence ID" value="KAK1661811.1"/>
    <property type="molecule type" value="Genomic_DNA"/>
</dbReference>
<evidence type="ECO:0000259" key="3">
    <source>
        <dbReference type="PROSITE" id="PS50158"/>
    </source>
</evidence>
<evidence type="ECO:0000313" key="4">
    <source>
        <dbReference type="EMBL" id="KAK1661811.1"/>
    </source>
</evidence>
<dbReference type="GO" id="GO:0003676">
    <property type="term" value="F:nucleic acid binding"/>
    <property type="evidence" value="ECO:0007669"/>
    <property type="project" value="InterPro"/>
</dbReference>
<evidence type="ECO:0000256" key="1">
    <source>
        <dbReference type="PROSITE-ProRule" id="PRU00047"/>
    </source>
</evidence>
<feature type="compositionally biased region" description="Basic and acidic residues" evidence="2">
    <location>
        <begin position="385"/>
        <end position="397"/>
    </location>
</feature>
<feature type="region of interest" description="Disordered" evidence="2">
    <location>
        <begin position="312"/>
        <end position="331"/>
    </location>
</feature>
<evidence type="ECO:0000256" key="2">
    <source>
        <dbReference type="SAM" id="MobiDB-lite"/>
    </source>
</evidence>
<feature type="region of interest" description="Disordered" evidence="2">
    <location>
        <begin position="225"/>
        <end position="279"/>
    </location>
</feature>
<keyword evidence="5" id="KW-1185">Reference proteome</keyword>
<dbReference type="InterPro" id="IPR032567">
    <property type="entry name" value="RTL1-rel"/>
</dbReference>
<dbReference type="Pfam" id="PF03732">
    <property type="entry name" value="Retrotrans_gag"/>
    <property type="match status" value="1"/>
</dbReference>
<feature type="domain" description="CCHC-type" evidence="3">
    <location>
        <begin position="288"/>
        <end position="303"/>
    </location>
</feature>
<feature type="region of interest" description="Disordered" evidence="2">
    <location>
        <begin position="383"/>
        <end position="410"/>
    </location>
</feature>
<dbReference type="PROSITE" id="PS50158">
    <property type="entry name" value="ZF_CCHC"/>
    <property type="match status" value="1"/>
</dbReference>
<protein>
    <recommendedName>
        <fullName evidence="3">CCHC-type domain-containing protein</fullName>
    </recommendedName>
</protein>
<reference evidence="4" key="1">
    <citation type="submission" date="2023-07" db="EMBL/GenBank/DDBJ databases">
        <title>A chromosome-level genome assembly of Lolium multiflorum.</title>
        <authorList>
            <person name="Chen Y."/>
            <person name="Copetti D."/>
            <person name="Kolliker R."/>
            <person name="Studer B."/>
        </authorList>
    </citation>
    <scope>NUCLEOTIDE SEQUENCE</scope>
    <source>
        <strain evidence="4">02402/16</strain>
        <tissue evidence="4">Leaf</tissue>
    </source>
</reference>
<dbReference type="PANTHER" id="PTHR15503:SF45">
    <property type="entry name" value="RNA-DIRECTED DNA POLYMERASE HOMOLOG"/>
    <property type="match status" value="1"/>
</dbReference>
<dbReference type="GO" id="GO:0008270">
    <property type="term" value="F:zinc ion binding"/>
    <property type="evidence" value="ECO:0007669"/>
    <property type="project" value="UniProtKB-KW"/>
</dbReference>
<feature type="compositionally biased region" description="Low complexity" evidence="2">
    <location>
        <begin position="313"/>
        <end position="331"/>
    </location>
</feature>
<dbReference type="Proteomes" id="UP001231189">
    <property type="component" value="Unassembled WGS sequence"/>
</dbReference>
<dbReference type="SUPFAM" id="SSF57756">
    <property type="entry name" value="Retrovirus zinc finger-like domains"/>
    <property type="match status" value="1"/>
</dbReference>
<dbReference type="InterPro" id="IPR036875">
    <property type="entry name" value="Znf_CCHC_sf"/>
</dbReference>
<dbReference type="Gene3D" id="4.10.60.10">
    <property type="entry name" value="Zinc finger, CCHC-type"/>
    <property type="match status" value="1"/>
</dbReference>
<name>A0AAD8WHD5_LOLMU</name>
<feature type="compositionally biased region" description="Polar residues" evidence="2">
    <location>
        <begin position="256"/>
        <end position="277"/>
    </location>
</feature>
<keyword evidence="1" id="KW-0863">Zinc-finger</keyword>
<evidence type="ECO:0000313" key="5">
    <source>
        <dbReference type="Proteomes" id="UP001231189"/>
    </source>
</evidence>
<dbReference type="PANTHER" id="PTHR15503">
    <property type="entry name" value="LDOC1 RELATED"/>
    <property type="match status" value="1"/>
</dbReference>
<proteinExistence type="predicted"/>
<feature type="region of interest" description="Disordered" evidence="2">
    <location>
        <begin position="33"/>
        <end position="58"/>
    </location>
</feature>
<dbReference type="SMART" id="SM00343">
    <property type="entry name" value="ZnF_C2HC"/>
    <property type="match status" value="1"/>
</dbReference>